<proteinExistence type="predicted"/>
<dbReference type="PANTHER" id="PTHR11079:SF161">
    <property type="entry name" value="CMP_DCMP-TYPE DEAMINASE DOMAIN-CONTAINING PROTEIN"/>
    <property type="match status" value="1"/>
</dbReference>
<dbReference type="InterPro" id="IPR002125">
    <property type="entry name" value="CMP_dCMP_dom"/>
</dbReference>
<evidence type="ECO:0000259" key="1">
    <source>
        <dbReference type="PROSITE" id="PS51747"/>
    </source>
</evidence>
<dbReference type="InterPro" id="IPR016193">
    <property type="entry name" value="Cytidine_deaminase-like"/>
</dbReference>
<protein>
    <submittedName>
        <fullName evidence="2">tRNA-specific adenosine deaminase</fullName>
        <ecNumber evidence="2">3.5.4.33</ecNumber>
    </submittedName>
</protein>
<reference evidence="2" key="1">
    <citation type="submission" date="2019-08" db="EMBL/GenBank/DDBJ databases">
        <authorList>
            <person name="Kucharzyk K."/>
            <person name="Murdoch R.W."/>
            <person name="Higgins S."/>
            <person name="Loffler F."/>
        </authorList>
    </citation>
    <scope>NUCLEOTIDE SEQUENCE</scope>
</reference>
<feature type="domain" description="CMP/dCMP-type deaminase" evidence="1">
    <location>
        <begin position="1"/>
        <end position="96"/>
    </location>
</feature>
<dbReference type="GO" id="GO:0052717">
    <property type="term" value="F:tRNA-specific adenosine-34 deaminase activity"/>
    <property type="evidence" value="ECO:0007669"/>
    <property type="project" value="UniProtKB-EC"/>
</dbReference>
<sequence length="139" mass="15213">MKENLGGPFGAALVDAQGTVYVGSNTVLGSHDPTSHAEVNVIRQACEANKSHDLTGSILFTTCYPCPMCLGACIWANIKTVYYGCTPQDAEAIGFRDDFIYRYIQGGCTDEQILELLPSDREACLQLFAEYSALQKEIY</sequence>
<dbReference type="AlphaFoldDB" id="A0A645HW58"/>
<evidence type="ECO:0000313" key="2">
    <source>
        <dbReference type="EMBL" id="MPN42816.1"/>
    </source>
</evidence>
<dbReference type="Pfam" id="PF00383">
    <property type="entry name" value="dCMP_cyt_deam_1"/>
    <property type="match status" value="1"/>
</dbReference>
<dbReference type="PANTHER" id="PTHR11079">
    <property type="entry name" value="CYTOSINE DEAMINASE FAMILY MEMBER"/>
    <property type="match status" value="1"/>
</dbReference>
<dbReference type="PROSITE" id="PS51747">
    <property type="entry name" value="CYT_DCMP_DEAMINASES_2"/>
    <property type="match status" value="1"/>
</dbReference>
<dbReference type="SUPFAM" id="SSF53927">
    <property type="entry name" value="Cytidine deaminase-like"/>
    <property type="match status" value="1"/>
</dbReference>
<dbReference type="EC" id="3.5.4.33" evidence="2"/>
<name>A0A645HW58_9ZZZZ</name>
<gene>
    <name evidence="2" type="primary">tadA_86</name>
    <name evidence="2" type="ORF">SDC9_190374</name>
</gene>
<comment type="caution">
    <text evidence="2">The sequence shown here is derived from an EMBL/GenBank/DDBJ whole genome shotgun (WGS) entry which is preliminary data.</text>
</comment>
<dbReference type="EMBL" id="VSSQ01100807">
    <property type="protein sequence ID" value="MPN42816.1"/>
    <property type="molecule type" value="Genomic_DNA"/>
</dbReference>
<accession>A0A645HW58</accession>
<keyword evidence="2" id="KW-0378">Hydrolase</keyword>
<dbReference type="Gene3D" id="3.40.140.10">
    <property type="entry name" value="Cytidine Deaminase, domain 2"/>
    <property type="match status" value="1"/>
</dbReference>
<dbReference type="GO" id="GO:0047974">
    <property type="term" value="F:guanosine deaminase activity"/>
    <property type="evidence" value="ECO:0007669"/>
    <property type="project" value="TreeGrafter"/>
</dbReference>
<dbReference type="CDD" id="cd01285">
    <property type="entry name" value="nucleoside_deaminase"/>
    <property type="match status" value="1"/>
</dbReference>
<dbReference type="GO" id="GO:0006152">
    <property type="term" value="P:purine nucleoside catabolic process"/>
    <property type="evidence" value="ECO:0007669"/>
    <property type="project" value="TreeGrafter"/>
</dbReference>
<organism evidence="2">
    <name type="scientific">bioreactor metagenome</name>
    <dbReference type="NCBI Taxonomy" id="1076179"/>
    <lineage>
        <taxon>unclassified sequences</taxon>
        <taxon>metagenomes</taxon>
        <taxon>ecological metagenomes</taxon>
    </lineage>
</organism>